<comment type="caution">
    <text evidence="2">The sequence shown here is derived from an EMBL/GenBank/DDBJ whole genome shotgun (WGS) entry which is preliminary data.</text>
</comment>
<proteinExistence type="predicted"/>
<name>A0A699HY23_TANCI</name>
<feature type="compositionally biased region" description="Low complexity" evidence="1">
    <location>
        <begin position="110"/>
        <end position="134"/>
    </location>
</feature>
<feature type="non-terminal residue" evidence="2">
    <location>
        <position position="1"/>
    </location>
</feature>
<gene>
    <name evidence="2" type="ORF">Tci_450737</name>
</gene>
<organism evidence="2">
    <name type="scientific">Tanacetum cinerariifolium</name>
    <name type="common">Dalmatian daisy</name>
    <name type="synonym">Chrysanthemum cinerariifolium</name>
    <dbReference type="NCBI Taxonomy" id="118510"/>
    <lineage>
        <taxon>Eukaryota</taxon>
        <taxon>Viridiplantae</taxon>
        <taxon>Streptophyta</taxon>
        <taxon>Embryophyta</taxon>
        <taxon>Tracheophyta</taxon>
        <taxon>Spermatophyta</taxon>
        <taxon>Magnoliopsida</taxon>
        <taxon>eudicotyledons</taxon>
        <taxon>Gunneridae</taxon>
        <taxon>Pentapetalae</taxon>
        <taxon>asterids</taxon>
        <taxon>campanulids</taxon>
        <taxon>Asterales</taxon>
        <taxon>Asteraceae</taxon>
        <taxon>Asteroideae</taxon>
        <taxon>Anthemideae</taxon>
        <taxon>Anthemidinae</taxon>
        <taxon>Tanacetum</taxon>
    </lineage>
</organism>
<dbReference type="AlphaFoldDB" id="A0A699HY23"/>
<feature type="compositionally biased region" description="Low complexity" evidence="1">
    <location>
        <begin position="152"/>
        <end position="162"/>
    </location>
</feature>
<accession>A0A699HY23</accession>
<feature type="compositionally biased region" description="Low complexity" evidence="1">
    <location>
        <begin position="192"/>
        <end position="201"/>
    </location>
</feature>
<reference evidence="2" key="1">
    <citation type="journal article" date="2019" name="Sci. Rep.">
        <title>Draft genome of Tanacetum cinerariifolium, the natural source of mosquito coil.</title>
        <authorList>
            <person name="Yamashiro T."/>
            <person name="Shiraishi A."/>
            <person name="Satake H."/>
            <person name="Nakayama K."/>
        </authorList>
    </citation>
    <scope>NUCLEOTIDE SEQUENCE</scope>
</reference>
<feature type="compositionally biased region" description="Polar residues" evidence="1">
    <location>
        <begin position="135"/>
        <end position="144"/>
    </location>
</feature>
<sequence length="201" mass="21850">NLRPKGFQISLLFLAGYPNLLMVHRLRNDHVASILGYGVLQWGNILIIKASRYAFWKISLGLDLTYDPSIITTQQPTKRELGLLFEAMYDDYIGGQPSAATRTALTAQAPQIIQTPTASTTTTDTAPTPKKSSSQATNIPNTSQDVDELETQQQHVQQQDKQALLKAKTIADNVPNAMLAGNSFVNPFATPSTSAVESSSS</sequence>
<feature type="region of interest" description="Disordered" evidence="1">
    <location>
        <begin position="110"/>
        <end position="162"/>
    </location>
</feature>
<evidence type="ECO:0000256" key="1">
    <source>
        <dbReference type="SAM" id="MobiDB-lite"/>
    </source>
</evidence>
<feature type="region of interest" description="Disordered" evidence="1">
    <location>
        <begin position="180"/>
        <end position="201"/>
    </location>
</feature>
<dbReference type="EMBL" id="BKCJ010209713">
    <property type="protein sequence ID" value="GEY78763.1"/>
    <property type="molecule type" value="Genomic_DNA"/>
</dbReference>
<evidence type="ECO:0000313" key="2">
    <source>
        <dbReference type="EMBL" id="GEY78763.1"/>
    </source>
</evidence>
<protein>
    <submittedName>
        <fullName evidence="2">Uncharacterized protein</fullName>
    </submittedName>
</protein>